<dbReference type="InterPro" id="IPR001547">
    <property type="entry name" value="Glyco_hydro_5"/>
</dbReference>
<protein>
    <recommendedName>
        <fullName evidence="3">cellulase</fullName>
        <ecNumber evidence="3">3.2.1.4</ecNumber>
    </recommendedName>
</protein>
<evidence type="ECO:0000256" key="5">
    <source>
        <dbReference type="ARBA" id="ARBA00022801"/>
    </source>
</evidence>
<dbReference type="PANTHER" id="PTHR34142">
    <property type="entry name" value="ENDO-BETA-1,4-GLUCANASE A"/>
    <property type="match status" value="1"/>
</dbReference>
<sequence length="366" mass="38989">MAIKLLHSFVAAVLSTTTVLVNAQTSAPLQFAGVNIAGFDFGCSTDGTCSASGAIPPIQQLSGIDGVGQMQHFFDDGYNVFRLPVGWQYLTNDQMTGVLDETQFANYNTLVSDCLNIGAYCVIDIHNYARYNGQVIGQGGPSNEVFAELWSNIASYWKNETKVIFGVMNEPHNIPDISAWAESVQVCAPCSQSAVTAIREAGASTQMILLPGTDYASAKTFVSSGSADALGEVKNPDGTFTNLIMDVHRYLDSDGSGTNAECVTNGIDDTWTPLATWLRANGRKALNTETGGGNVESCINYVSQAITYQASQSDVILGYIGWAAGSFATSYVLSQVPSYSGNGWNDTLLVSMAMSPKTNKFVVTVA</sequence>
<proteinExistence type="inferred from homology"/>
<evidence type="ECO:0000256" key="8">
    <source>
        <dbReference type="ARBA" id="ARBA00023295"/>
    </source>
</evidence>
<reference evidence="13" key="1">
    <citation type="journal article" date="2020" name="New Phytol.">
        <title>Comparative genomics reveals dynamic genome evolution in host specialist ectomycorrhizal fungi.</title>
        <authorList>
            <person name="Lofgren L.A."/>
            <person name="Nguyen N.H."/>
            <person name="Vilgalys R."/>
            <person name="Ruytinx J."/>
            <person name="Liao H.L."/>
            <person name="Branco S."/>
            <person name="Kuo A."/>
            <person name="LaButti K."/>
            <person name="Lipzen A."/>
            <person name="Andreopoulos W."/>
            <person name="Pangilinan J."/>
            <person name="Riley R."/>
            <person name="Hundley H."/>
            <person name="Na H."/>
            <person name="Barry K."/>
            <person name="Grigoriev I.V."/>
            <person name="Stajich J.E."/>
            <person name="Kennedy P.G."/>
        </authorList>
    </citation>
    <scope>NUCLEOTIDE SEQUENCE</scope>
    <source>
        <strain evidence="13">S12</strain>
    </source>
</reference>
<keyword evidence="9" id="KW-0624">Polysaccharide degradation</keyword>
<dbReference type="EC" id="3.2.1.4" evidence="3"/>
<evidence type="ECO:0000313" key="13">
    <source>
        <dbReference type="EMBL" id="KAG1790653.1"/>
    </source>
</evidence>
<keyword evidence="7" id="KW-0119">Carbohydrate metabolism</keyword>
<evidence type="ECO:0000256" key="1">
    <source>
        <dbReference type="ARBA" id="ARBA00000966"/>
    </source>
</evidence>
<feature type="chain" id="PRO_5040216235" description="cellulase" evidence="11">
    <location>
        <begin position="24"/>
        <end position="366"/>
    </location>
</feature>
<dbReference type="Proteomes" id="UP000719766">
    <property type="component" value="Unassembled WGS sequence"/>
</dbReference>
<evidence type="ECO:0000256" key="3">
    <source>
        <dbReference type="ARBA" id="ARBA00012601"/>
    </source>
</evidence>
<dbReference type="AlphaFoldDB" id="A0A9P7DE96"/>
<gene>
    <name evidence="13" type="ORF">HD556DRAFT_1445937</name>
</gene>
<keyword evidence="14" id="KW-1185">Reference proteome</keyword>
<dbReference type="PANTHER" id="PTHR34142:SF5">
    <property type="entry name" value="CBM1 DOMAIN-CONTAINING PROTEIN"/>
    <property type="match status" value="1"/>
</dbReference>
<evidence type="ECO:0000256" key="10">
    <source>
        <dbReference type="RuleBase" id="RU361153"/>
    </source>
</evidence>
<evidence type="ECO:0000256" key="9">
    <source>
        <dbReference type="ARBA" id="ARBA00023326"/>
    </source>
</evidence>
<comment type="catalytic activity">
    <reaction evidence="1">
        <text>Endohydrolysis of (1-&gt;4)-beta-D-glucosidic linkages in cellulose, lichenin and cereal beta-D-glucans.</text>
        <dbReference type="EC" id="3.2.1.4"/>
    </reaction>
</comment>
<dbReference type="SUPFAM" id="SSF51445">
    <property type="entry name" value="(Trans)glycosidases"/>
    <property type="match status" value="1"/>
</dbReference>
<feature type="domain" description="Glycoside hydrolase family 5" evidence="12">
    <location>
        <begin position="71"/>
        <end position="323"/>
    </location>
</feature>
<evidence type="ECO:0000313" key="14">
    <source>
        <dbReference type="Proteomes" id="UP000719766"/>
    </source>
</evidence>
<dbReference type="Gene3D" id="3.20.20.80">
    <property type="entry name" value="Glycosidases"/>
    <property type="match status" value="1"/>
</dbReference>
<evidence type="ECO:0000259" key="12">
    <source>
        <dbReference type="Pfam" id="PF00150"/>
    </source>
</evidence>
<dbReference type="InterPro" id="IPR017853">
    <property type="entry name" value="GH"/>
</dbReference>
<evidence type="ECO:0000256" key="6">
    <source>
        <dbReference type="ARBA" id="ARBA00023001"/>
    </source>
</evidence>
<comment type="caution">
    <text evidence="13">The sequence shown here is derived from an EMBL/GenBank/DDBJ whole genome shotgun (WGS) entry which is preliminary data.</text>
</comment>
<organism evidence="13 14">
    <name type="scientific">Suillus plorans</name>
    <dbReference type="NCBI Taxonomy" id="116603"/>
    <lineage>
        <taxon>Eukaryota</taxon>
        <taxon>Fungi</taxon>
        <taxon>Dikarya</taxon>
        <taxon>Basidiomycota</taxon>
        <taxon>Agaricomycotina</taxon>
        <taxon>Agaricomycetes</taxon>
        <taxon>Agaricomycetidae</taxon>
        <taxon>Boletales</taxon>
        <taxon>Suillineae</taxon>
        <taxon>Suillaceae</taxon>
        <taxon>Suillus</taxon>
    </lineage>
</organism>
<evidence type="ECO:0000256" key="11">
    <source>
        <dbReference type="SAM" id="SignalP"/>
    </source>
</evidence>
<dbReference type="GO" id="GO:0030245">
    <property type="term" value="P:cellulose catabolic process"/>
    <property type="evidence" value="ECO:0007669"/>
    <property type="project" value="UniProtKB-KW"/>
</dbReference>
<comment type="similarity">
    <text evidence="2 10">Belongs to the glycosyl hydrolase 5 (cellulase A) family.</text>
</comment>
<dbReference type="PROSITE" id="PS00659">
    <property type="entry name" value="GLYCOSYL_HYDROL_F5"/>
    <property type="match status" value="1"/>
</dbReference>
<keyword evidence="6" id="KW-0136">Cellulose degradation</keyword>
<dbReference type="OrthoDB" id="5823761at2759"/>
<keyword evidence="8 10" id="KW-0326">Glycosidase</keyword>
<evidence type="ECO:0000256" key="7">
    <source>
        <dbReference type="ARBA" id="ARBA00023277"/>
    </source>
</evidence>
<evidence type="ECO:0000256" key="4">
    <source>
        <dbReference type="ARBA" id="ARBA00022729"/>
    </source>
</evidence>
<keyword evidence="5 10" id="KW-0378">Hydrolase</keyword>
<keyword evidence="4 11" id="KW-0732">Signal</keyword>
<dbReference type="InterPro" id="IPR018087">
    <property type="entry name" value="Glyco_hydro_5_CS"/>
</dbReference>
<dbReference type="RefSeq" id="XP_041157607.1">
    <property type="nucleotide sequence ID" value="XM_041307012.1"/>
</dbReference>
<dbReference type="Pfam" id="PF00150">
    <property type="entry name" value="Cellulase"/>
    <property type="match status" value="1"/>
</dbReference>
<dbReference type="FunFam" id="3.20.20.80:FF:000124">
    <property type="entry name" value="Exported cellulase"/>
    <property type="match status" value="1"/>
</dbReference>
<feature type="signal peptide" evidence="11">
    <location>
        <begin position="1"/>
        <end position="23"/>
    </location>
</feature>
<dbReference type="EMBL" id="JABBWE010000048">
    <property type="protein sequence ID" value="KAG1790653.1"/>
    <property type="molecule type" value="Genomic_DNA"/>
</dbReference>
<name>A0A9P7DE96_9AGAM</name>
<dbReference type="GeneID" id="64600776"/>
<evidence type="ECO:0000256" key="2">
    <source>
        <dbReference type="ARBA" id="ARBA00005641"/>
    </source>
</evidence>
<accession>A0A9P7DE96</accession>
<dbReference type="GO" id="GO:0008810">
    <property type="term" value="F:cellulase activity"/>
    <property type="evidence" value="ECO:0007669"/>
    <property type="project" value="UniProtKB-EC"/>
</dbReference>